<dbReference type="SUPFAM" id="SSF75005">
    <property type="entry name" value="Arabinanase/levansucrase/invertase"/>
    <property type="match status" value="1"/>
</dbReference>
<keyword evidence="4" id="KW-0325">Glycoprotein</keyword>
<dbReference type="InterPro" id="IPR050551">
    <property type="entry name" value="Fructan_Metab_Enzymes"/>
</dbReference>
<reference evidence="8" key="1">
    <citation type="journal article" date="2014" name="Science">
        <title>Ancient hybridizations among the ancestral genomes of bread wheat.</title>
        <authorList>
            <consortium name="International Wheat Genome Sequencing Consortium,"/>
            <person name="Marcussen T."/>
            <person name="Sandve S.R."/>
            <person name="Heier L."/>
            <person name="Spannagl M."/>
            <person name="Pfeifer M."/>
            <person name="Jakobsen K.S."/>
            <person name="Wulff B.B."/>
            <person name="Steuernagel B."/>
            <person name="Mayer K.F."/>
            <person name="Olsen O.A."/>
        </authorList>
    </citation>
    <scope>NUCLEOTIDE SEQUENCE [LARGE SCALE GENOMIC DNA]</scope>
    <source>
        <strain evidence="8">cv. AL8/78</strain>
    </source>
</reference>
<dbReference type="GO" id="GO:0004553">
    <property type="term" value="F:hydrolase activity, hydrolyzing O-glycosyl compounds"/>
    <property type="evidence" value="ECO:0007669"/>
    <property type="project" value="InterPro"/>
</dbReference>
<organism evidence="7 8">
    <name type="scientific">Aegilops tauschii subsp. strangulata</name>
    <name type="common">Goatgrass</name>
    <dbReference type="NCBI Taxonomy" id="200361"/>
    <lineage>
        <taxon>Eukaryota</taxon>
        <taxon>Viridiplantae</taxon>
        <taxon>Streptophyta</taxon>
        <taxon>Embryophyta</taxon>
        <taxon>Tracheophyta</taxon>
        <taxon>Spermatophyta</taxon>
        <taxon>Magnoliopsida</taxon>
        <taxon>Liliopsida</taxon>
        <taxon>Poales</taxon>
        <taxon>Poaceae</taxon>
        <taxon>BOP clade</taxon>
        <taxon>Pooideae</taxon>
        <taxon>Triticodae</taxon>
        <taxon>Triticeae</taxon>
        <taxon>Triticinae</taxon>
        <taxon>Aegilops</taxon>
    </lineage>
</organism>
<sequence>MKLTFSHFFSKYPMDWRYLEIYDDTKDPCGLMYYKGIYHNFYQYNSHCALWCWGDITWGHSVSTDLVNWIQLEPVIEPDNPSDIDGCWTGSATILSGGQPVILYTGGSRDKCQVPNLVLPKNPSDPYLREWTKTGNNPVIQPVVPGLNRSQFRDPTTGWIGPDGLWRIAVGAC</sequence>
<dbReference type="InterPro" id="IPR013148">
    <property type="entry name" value="Glyco_hydro_32_N"/>
</dbReference>
<reference evidence="8" key="2">
    <citation type="journal article" date="2017" name="Nat. Plants">
        <title>The Aegilops tauschii genome reveals multiple impacts of transposons.</title>
        <authorList>
            <person name="Zhao G."/>
            <person name="Zou C."/>
            <person name="Li K."/>
            <person name="Wang K."/>
            <person name="Li T."/>
            <person name="Gao L."/>
            <person name="Zhang X."/>
            <person name="Wang H."/>
            <person name="Yang Z."/>
            <person name="Liu X."/>
            <person name="Jiang W."/>
            <person name="Mao L."/>
            <person name="Kong X."/>
            <person name="Jiao Y."/>
            <person name="Jia J."/>
        </authorList>
    </citation>
    <scope>NUCLEOTIDE SEQUENCE [LARGE SCALE GENOMIC DNA]</scope>
    <source>
        <strain evidence="8">cv. AL8/78</strain>
    </source>
</reference>
<evidence type="ECO:0000256" key="2">
    <source>
        <dbReference type="ARBA" id="ARBA00022801"/>
    </source>
</evidence>
<evidence type="ECO:0000313" key="8">
    <source>
        <dbReference type="Proteomes" id="UP000015105"/>
    </source>
</evidence>
<dbReference type="InterPro" id="IPR001362">
    <property type="entry name" value="Glyco_hydro_32"/>
</dbReference>
<keyword evidence="2" id="KW-0378">Hydrolase</keyword>
<keyword evidence="8" id="KW-1185">Reference proteome</keyword>
<dbReference type="Gene3D" id="2.115.10.20">
    <property type="entry name" value="Glycosyl hydrolase domain, family 43"/>
    <property type="match status" value="1"/>
</dbReference>
<reference evidence="7" key="3">
    <citation type="submission" date="2019-03" db="UniProtKB">
        <authorList>
            <consortium name="EnsemblPlants"/>
        </authorList>
    </citation>
    <scope>IDENTIFICATION</scope>
</reference>
<keyword evidence="5" id="KW-0326">Glycosidase</keyword>
<comment type="similarity">
    <text evidence="1">Belongs to the glycosyl hydrolase 32 family.</text>
</comment>
<accession>A0A452XGG5</accession>
<dbReference type="InterPro" id="IPR023296">
    <property type="entry name" value="Glyco_hydro_beta-prop_sf"/>
</dbReference>
<evidence type="ECO:0000259" key="6">
    <source>
        <dbReference type="Pfam" id="PF00251"/>
    </source>
</evidence>
<proteinExistence type="inferred from homology"/>
<dbReference type="AlphaFoldDB" id="A0A452XGG5"/>
<dbReference type="PANTHER" id="PTHR31953">
    <property type="entry name" value="BETA-FRUCTOFURANOSIDASE, INSOLUBLE ISOENZYME CWINV1-RELATED"/>
    <property type="match status" value="1"/>
</dbReference>
<dbReference type="EnsemblPlants" id="AET0Gv20141200.42">
    <property type="protein sequence ID" value="AET0Gv20141200.42"/>
    <property type="gene ID" value="AET0Gv20141200"/>
</dbReference>
<evidence type="ECO:0000256" key="5">
    <source>
        <dbReference type="ARBA" id="ARBA00023295"/>
    </source>
</evidence>
<evidence type="ECO:0000256" key="4">
    <source>
        <dbReference type="ARBA" id="ARBA00023180"/>
    </source>
</evidence>
<keyword evidence="3" id="KW-1015">Disulfide bond</keyword>
<evidence type="ECO:0000256" key="1">
    <source>
        <dbReference type="ARBA" id="ARBA00009902"/>
    </source>
</evidence>
<dbReference type="SMART" id="SM00640">
    <property type="entry name" value="Glyco_32"/>
    <property type="match status" value="1"/>
</dbReference>
<evidence type="ECO:0000313" key="7">
    <source>
        <dbReference type="EnsemblPlants" id="AET0Gv20141200.42"/>
    </source>
</evidence>
<dbReference type="Gramene" id="AET0Gv20141200.42">
    <property type="protein sequence ID" value="AET0Gv20141200.42"/>
    <property type="gene ID" value="AET0Gv20141200"/>
</dbReference>
<evidence type="ECO:0000256" key="3">
    <source>
        <dbReference type="ARBA" id="ARBA00023157"/>
    </source>
</evidence>
<name>A0A452XGG5_AEGTS</name>
<dbReference type="Pfam" id="PF00251">
    <property type="entry name" value="Glyco_hydro_32N"/>
    <property type="match status" value="1"/>
</dbReference>
<dbReference type="GO" id="GO:0005975">
    <property type="term" value="P:carbohydrate metabolic process"/>
    <property type="evidence" value="ECO:0007669"/>
    <property type="project" value="InterPro"/>
</dbReference>
<protein>
    <recommendedName>
        <fullName evidence="6">Glycosyl hydrolase family 32 N-terminal domain-containing protein</fullName>
    </recommendedName>
</protein>
<dbReference type="Proteomes" id="UP000015105">
    <property type="component" value="Unassembled WGS sequence"/>
</dbReference>
<feature type="domain" description="Glycosyl hydrolase family 32 N-terminal" evidence="6">
    <location>
        <begin position="27"/>
        <end position="172"/>
    </location>
</feature>